<comment type="caution">
    <text evidence="1">The sequence shown here is derived from an EMBL/GenBank/DDBJ whole genome shotgun (WGS) entry which is preliminary data.</text>
</comment>
<organism evidence="1 2">
    <name type="scientific">Solidesulfovibrio fructosivorans JJ]</name>
    <dbReference type="NCBI Taxonomy" id="596151"/>
    <lineage>
        <taxon>Bacteria</taxon>
        <taxon>Pseudomonadati</taxon>
        <taxon>Thermodesulfobacteriota</taxon>
        <taxon>Desulfovibrionia</taxon>
        <taxon>Desulfovibrionales</taxon>
        <taxon>Desulfovibrionaceae</taxon>
        <taxon>Solidesulfovibrio</taxon>
    </lineage>
</organism>
<dbReference type="AlphaFoldDB" id="E1JW44"/>
<dbReference type="Proteomes" id="UP000006250">
    <property type="component" value="Unassembled WGS sequence"/>
</dbReference>
<keyword evidence="2" id="KW-1185">Reference proteome</keyword>
<dbReference type="OrthoDB" id="7058586at2"/>
<accession>E1JW44</accession>
<evidence type="ECO:0000313" key="2">
    <source>
        <dbReference type="Proteomes" id="UP000006250"/>
    </source>
</evidence>
<gene>
    <name evidence="1" type="ORF">DesfrDRAFT_1843</name>
</gene>
<dbReference type="Pfam" id="PF11066">
    <property type="entry name" value="DUF2867"/>
    <property type="match status" value="1"/>
</dbReference>
<dbReference type="EMBL" id="AECZ01000010">
    <property type="protein sequence ID" value="EFL51404.1"/>
    <property type="molecule type" value="Genomic_DNA"/>
</dbReference>
<sequence>MDARSEALDRLERLGALSATNGRKPDHVDIHRVRGAIGLRPFVAGLLGRRPGWLRLLYRARAVLARLLGLQQAEGLLADVSPADVPMQPGGRLSVFTVVAADADSHWVAVGEDKHLRAVLAVLATPEPDGRNRFDLVTVVDYLHWTGPVYFNLIRPFHHLVVWRQAQNAAKG</sequence>
<dbReference type="eggNOG" id="ENOG50331AP">
    <property type="taxonomic scope" value="Bacteria"/>
</dbReference>
<protein>
    <recommendedName>
        <fullName evidence="3">DUF2867 domain-containing protein</fullName>
    </recommendedName>
</protein>
<dbReference type="STRING" id="596151.DesfrDRAFT_1843"/>
<reference evidence="1 2" key="1">
    <citation type="submission" date="2010-08" db="EMBL/GenBank/DDBJ databases">
        <title>The draft genome of Desulfovibrio fructosovorans JJ.</title>
        <authorList>
            <consortium name="US DOE Joint Genome Institute (JGI-PGF)"/>
            <person name="Lucas S."/>
            <person name="Copeland A."/>
            <person name="Lapidus A."/>
            <person name="Cheng J.-F."/>
            <person name="Bruce D."/>
            <person name="Goodwin L."/>
            <person name="Pitluck S."/>
            <person name="Land M.L."/>
            <person name="Hauser L."/>
            <person name="Chang Y.-J."/>
            <person name="Jeffries C."/>
            <person name="Wall J.D."/>
            <person name="Stahl D.A."/>
            <person name="Arkin A.P."/>
            <person name="Dehal P."/>
            <person name="Stolyar S.M."/>
            <person name="Hazen T.C."/>
            <person name="Woyke T.J."/>
        </authorList>
    </citation>
    <scope>NUCLEOTIDE SEQUENCE [LARGE SCALE GENOMIC DNA]</scope>
    <source>
        <strain evidence="1 2">JJ</strain>
    </source>
</reference>
<evidence type="ECO:0000313" key="1">
    <source>
        <dbReference type="EMBL" id="EFL51404.1"/>
    </source>
</evidence>
<evidence type="ECO:0008006" key="3">
    <source>
        <dbReference type="Google" id="ProtNLM"/>
    </source>
</evidence>
<proteinExistence type="predicted"/>
<name>E1JW44_SOLFR</name>
<dbReference type="RefSeq" id="WP_005993192.1">
    <property type="nucleotide sequence ID" value="NZ_AECZ01000010.1"/>
</dbReference>
<dbReference type="InterPro" id="IPR021295">
    <property type="entry name" value="DUF2867"/>
</dbReference>